<feature type="domain" description="Azaphilone pigments biosynthesis cluster protein L N-terminal" evidence="1">
    <location>
        <begin position="39"/>
        <end position="138"/>
    </location>
</feature>
<dbReference type="EMBL" id="JABEYC010000333">
    <property type="protein sequence ID" value="KAF4978866.1"/>
    <property type="molecule type" value="Genomic_DNA"/>
</dbReference>
<gene>
    <name evidence="2" type="ORF">FZEAL_4826</name>
</gene>
<reference evidence="2" key="1">
    <citation type="journal article" date="2020" name="BMC Genomics">
        <title>Correction to: Identification and distribution of gene clusters required for synthesis of sphingolipid metabolism inhibitors in diverse species of the filamentous fungus Fusarium.</title>
        <authorList>
            <person name="Kim H.S."/>
            <person name="Lohmar J.M."/>
            <person name="Busman M."/>
            <person name="Brown D.W."/>
            <person name="Naumann T.A."/>
            <person name="Divon H.H."/>
            <person name="Lysoe E."/>
            <person name="Uhlig S."/>
            <person name="Proctor R.H."/>
        </authorList>
    </citation>
    <scope>NUCLEOTIDE SEQUENCE</scope>
    <source>
        <strain evidence="2">NRRL 22465</strain>
    </source>
</reference>
<dbReference type="InterPro" id="IPR031348">
    <property type="entry name" value="PigL_N"/>
</dbReference>
<evidence type="ECO:0000313" key="3">
    <source>
        <dbReference type="Proteomes" id="UP000635477"/>
    </source>
</evidence>
<evidence type="ECO:0000259" key="1">
    <source>
        <dbReference type="Pfam" id="PF17111"/>
    </source>
</evidence>
<reference evidence="2" key="2">
    <citation type="submission" date="2020-05" db="EMBL/GenBank/DDBJ databases">
        <authorList>
            <person name="Kim H.-S."/>
            <person name="Proctor R.H."/>
            <person name="Brown D.W."/>
        </authorList>
    </citation>
    <scope>NUCLEOTIDE SEQUENCE</scope>
    <source>
        <strain evidence="2">NRRL 22465</strain>
    </source>
</reference>
<name>A0A8H4ULF8_9HYPO</name>
<evidence type="ECO:0000313" key="2">
    <source>
        <dbReference type="EMBL" id="KAF4978866.1"/>
    </source>
</evidence>
<protein>
    <recommendedName>
        <fullName evidence="1">Azaphilone pigments biosynthesis cluster protein L N-terminal domain-containing protein</fullName>
    </recommendedName>
</protein>
<dbReference type="AlphaFoldDB" id="A0A8H4ULF8"/>
<sequence>MVAKAPNVLRLSETQDMLELLTTQLTTPSESPRFIDSLIEQVKLDKSLELTQSLCNEFQDDLKGYTRHSTDSRTSSRDRIVISFQDSKIKAFNSELGSFNVAITTALTSINVIKSGRIHDDIAQLSQSLASQERDLIATGEQLGETQRTLISLVSEEADGQGSGDAATDKSFPLTPELEDICKRTYDAVNAKRTGQKLGIMELDSSRGVQGLVGVAQQGLEQSFGDLRATNESRGFQGQMDINAFDKLFN</sequence>
<keyword evidence="3" id="KW-1185">Reference proteome</keyword>
<dbReference type="OrthoDB" id="5068804at2759"/>
<comment type="caution">
    <text evidence="2">The sequence shown here is derived from an EMBL/GenBank/DDBJ whole genome shotgun (WGS) entry which is preliminary data.</text>
</comment>
<dbReference type="Pfam" id="PF17111">
    <property type="entry name" value="PigL_N"/>
    <property type="match status" value="1"/>
</dbReference>
<accession>A0A8H4ULF8</accession>
<proteinExistence type="predicted"/>
<organism evidence="2 3">
    <name type="scientific">Fusarium zealandicum</name>
    <dbReference type="NCBI Taxonomy" id="1053134"/>
    <lineage>
        <taxon>Eukaryota</taxon>
        <taxon>Fungi</taxon>
        <taxon>Dikarya</taxon>
        <taxon>Ascomycota</taxon>
        <taxon>Pezizomycotina</taxon>
        <taxon>Sordariomycetes</taxon>
        <taxon>Hypocreomycetidae</taxon>
        <taxon>Hypocreales</taxon>
        <taxon>Nectriaceae</taxon>
        <taxon>Fusarium</taxon>
        <taxon>Fusarium staphyleae species complex</taxon>
    </lineage>
</organism>
<dbReference type="Proteomes" id="UP000635477">
    <property type="component" value="Unassembled WGS sequence"/>
</dbReference>